<dbReference type="GO" id="GO:0003924">
    <property type="term" value="F:GTPase activity"/>
    <property type="evidence" value="ECO:0007669"/>
    <property type="project" value="InterPro"/>
</dbReference>
<dbReference type="Gene3D" id="3.40.50.300">
    <property type="entry name" value="P-loop containing nucleotide triphosphate hydrolases"/>
    <property type="match status" value="1"/>
</dbReference>
<dbReference type="PROSITE" id="PS50003">
    <property type="entry name" value="PH_DOMAIN"/>
    <property type="match status" value="1"/>
</dbReference>
<dbReference type="InterPro" id="IPR051707">
    <property type="entry name" value="PI-Interact_SigTrans_Reg"/>
</dbReference>
<dbReference type="Proteomes" id="UP000007799">
    <property type="component" value="Unassembled WGS sequence"/>
</dbReference>
<reference evidence="4" key="1">
    <citation type="submission" date="2009-08" db="EMBL/GenBank/DDBJ databases">
        <title>Annotation of Salpingoeca rosetta.</title>
        <authorList>
            <consortium name="The Broad Institute Genome Sequencing Platform"/>
            <person name="Russ C."/>
            <person name="Cuomo C."/>
            <person name="Burger G."/>
            <person name="Gray M.W."/>
            <person name="Holland P.W.H."/>
            <person name="King N."/>
            <person name="Lang F.B.F."/>
            <person name="Roger A.J."/>
            <person name="Ruiz-Trillo I."/>
            <person name="Young S.K."/>
            <person name="Zeng Q."/>
            <person name="Gargeya S."/>
            <person name="Alvarado L."/>
            <person name="Berlin A."/>
            <person name="Chapman S.B."/>
            <person name="Chen Z."/>
            <person name="Freedman E."/>
            <person name="Gellesch M."/>
            <person name="Goldberg J."/>
            <person name="Griggs A."/>
            <person name="Gujja S."/>
            <person name="Heilman E."/>
            <person name="Heiman D."/>
            <person name="Howarth C."/>
            <person name="Mehta T."/>
            <person name="Neiman D."/>
            <person name="Pearson M."/>
            <person name="Roberts A."/>
            <person name="Saif S."/>
            <person name="Shea T."/>
            <person name="Shenoy N."/>
            <person name="Sisk P."/>
            <person name="Stolte C."/>
            <person name="Sykes S."/>
            <person name="White J."/>
            <person name="Yandava C."/>
            <person name="Haas B."/>
            <person name="Nusbaum C."/>
            <person name="Birren B."/>
        </authorList>
    </citation>
    <scope>NUCLEOTIDE SEQUENCE [LARGE SCALE GENOMIC DNA]</scope>
    <source>
        <strain evidence="4">ATCC 50818</strain>
    </source>
</reference>
<dbReference type="InterPro" id="IPR027417">
    <property type="entry name" value="P-loop_NTPase"/>
</dbReference>
<organism evidence="5">
    <name type="scientific">Salpingoeca rosetta (strain ATCC 50818 / BSB-021)</name>
    <dbReference type="NCBI Taxonomy" id="946362"/>
    <lineage>
        <taxon>Eukaryota</taxon>
        <taxon>Choanoflagellata</taxon>
        <taxon>Craspedida</taxon>
        <taxon>Salpingoecidae</taxon>
        <taxon>Salpingoeca</taxon>
    </lineage>
</organism>
<dbReference type="Pfam" id="PF00071">
    <property type="entry name" value="Ras"/>
    <property type="match status" value="1"/>
</dbReference>
<dbReference type="InterPro" id="IPR001849">
    <property type="entry name" value="PH_domain"/>
</dbReference>
<name>F2UQ41_SALR5</name>
<feature type="transmembrane region" description="Helical" evidence="2">
    <location>
        <begin position="265"/>
        <end position="285"/>
    </location>
</feature>
<feature type="region of interest" description="Disordered" evidence="1">
    <location>
        <begin position="328"/>
        <end position="372"/>
    </location>
</feature>
<dbReference type="InParanoid" id="F2UQ41"/>
<feature type="transmembrane region" description="Helical" evidence="2">
    <location>
        <begin position="224"/>
        <end position="245"/>
    </location>
</feature>
<dbReference type="SMART" id="SM00233">
    <property type="entry name" value="PH"/>
    <property type="match status" value="1"/>
</dbReference>
<dbReference type="AlphaFoldDB" id="F2UQ41"/>
<dbReference type="Gene3D" id="2.30.29.30">
    <property type="entry name" value="Pleckstrin-homology domain (PH domain)/Phosphotyrosine-binding domain (PTB)"/>
    <property type="match status" value="1"/>
</dbReference>
<dbReference type="PANTHER" id="PTHR14336">
    <property type="entry name" value="TANDEM PH DOMAIN CONTAINING PROTEIN"/>
    <property type="match status" value="1"/>
</dbReference>
<dbReference type="eggNOG" id="KOG4229">
    <property type="taxonomic scope" value="Eukaryota"/>
</dbReference>
<evidence type="ECO:0000313" key="5">
    <source>
        <dbReference type="Proteomes" id="UP000007799"/>
    </source>
</evidence>
<dbReference type="EMBL" id="GL832988">
    <property type="protein sequence ID" value="EGD79709.1"/>
    <property type="molecule type" value="Genomic_DNA"/>
</dbReference>
<keyword evidence="5" id="KW-1185">Reference proteome</keyword>
<feature type="transmembrane region" description="Helical" evidence="2">
    <location>
        <begin position="137"/>
        <end position="162"/>
    </location>
</feature>
<dbReference type="InterPro" id="IPR011993">
    <property type="entry name" value="PH-like_dom_sf"/>
</dbReference>
<evidence type="ECO:0000256" key="2">
    <source>
        <dbReference type="SAM" id="Phobius"/>
    </source>
</evidence>
<sequence>MAVRSVAAIAAAVVAVGSRVIAAHAAAHNGMWLATDDDDGRGGFEGHDHNPLGADSDSMLHSDPANCTVMCPTLMQSPQQWPLWVVMSMYAILLVLAVAVMRLSPLRSSRMVLLSMQVCLLVIRIFCYIVKLPWTKLAVRIVIIMLPIYLQFITFLLVATYILRMFVTIYVRYERRDRWLTVLNWVVVSVALLILGMDVGLFVYCSQADDPCGNVKEGFDHNLALFSALTFGFITLVLGASGVLARRVIRKCRNDSEESKRMLRIIFRVLVMYTCVFAGRSIWAITYAAGANRAQDYIAHLSRTNITSFYATSIAFFGTFEFGFGDDLVEDTNPPPPPPVPRRRASTGSTRSNNSDTSTSSNDSVFDNVDEESKPTARVVSILGQTGVGKSHLATWEVYGKRMGPYDESETIREVISVPPTTTTPGCTLIELGHDQVPEETRVEHYEHEIDNSNGFILMYDTTRRETYDLVKWVLTELMQRRSKIDWSCVVIANDFNASPECKPVVDPAEAQDLCDSFGVTFMQVQDICQPEHKPLAQVLKGIGGSHSMVGYLDKKGGGSSVLGRKNWKRRWFVLDDTMLTYRPTPDSPGVKGRIAIDDMEAVRDGDADKPQQFVLVAKKRELVMQAPTPDKKMMWVNKLTDVIQKRGRFKRSLFMSRRFTGTQRFSQSSQSSHSHI</sequence>
<keyword evidence="2" id="KW-0812">Transmembrane</keyword>
<keyword evidence="2" id="KW-1133">Transmembrane helix</keyword>
<dbReference type="InterPro" id="IPR001806">
    <property type="entry name" value="Small_GTPase"/>
</dbReference>
<feature type="transmembrane region" description="Helical" evidence="2">
    <location>
        <begin position="112"/>
        <end position="131"/>
    </location>
</feature>
<dbReference type="SUPFAM" id="SSF50729">
    <property type="entry name" value="PH domain-like"/>
    <property type="match status" value="1"/>
</dbReference>
<dbReference type="SUPFAM" id="SSF52540">
    <property type="entry name" value="P-loop containing nucleoside triphosphate hydrolases"/>
    <property type="match status" value="1"/>
</dbReference>
<dbReference type="GO" id="GO:0005525">
    <property type="term" value="F:GTP binding"/>
    <property type="evidence" value="ECO:0007669"/>
    <property type="project" value="InterPro"/>
</dbReference>
<accession>F2UQ41</accession>
<evidence type="ECO:0000259" key="3">
    <source>
        <dbReference type="PROSITE" id="PS50003"/>
    </source>
</evidence>
<dbReference type="RefSeq" id="XP_004988659.1">
    <property type="nucleotide sequence ID" value="XM_004988602.1"/>
</dbReference>
<feature type="transmembrane region" description="Helical" evidence="2">
    <location>
        <begin position="182"/>
        <end position="204"/>
    </location>
</feature>
<gene>
    <name evidence="4" type="ORF">PTSG_10694</name>
</gene>
<evidence type="ECO:0000313" key="4">
    <source>
        <dbReference type="EMBL" id="EGD79709.1"/>
    </source>
</evidence>
<feature type="compositionally biased region" description="Low complexity" evidence="1">
    <location>
        <begin position="346"/>
        <end position="367"/>
    </location>
</feature>
<evidence type="ECO:0000256" key="1">
    <source>
        <dbReference type="SAM" id="MobiDB-lite"/>
    </source>
</evidence>
<dbReference type="Pfam" id="PF00169">
    <property type="entry name" value="PH"/>
    <property type="match status" value="1"/>
</dbReference>
<keyword evidence="2" id="KW-0472">Membrane</keyword>
<proteinExistence type="predicted"/>
<protein>
    <recommendedName>
        <fullName evidence="3">PH domain-containing protein</fullName>
    </recommendedName>
</protein>
<feature type="domain" description="PH" evidence="3">
    <location>
        <begin position="546"/>
        <end position="645"/>
    </location>
</feature>
<dbReference type="KEGG" id="sre:PTSG_10694"/>
<feature type="transmembrane region" description="Helical" evidence="2">
    <location>
        <begin position="81"/>
        <end position="100"/>
    </location>
</feature>
<dbReference type="GeneID" id="16069195"/>
<dbReference type="OrthoDB" id="2157866at2759"/>